<evidence type="ECO:0000313" key="4">
    <source>
        <dbReference type="EMBL" id="ACV34796.1"/>
    </source>
</evidence>
<evidence type="ECO:0000256" key="2">
    <source>
        <dbReference type="ARBA" id="ARBA00022676"/>
    </source>
</evidence>
<reference evidence="4" key="2">
    <citation type="submission" date="2009-09" db="EMBL/GenBank/DDBJ databases">
        <title>Complete sequence of chromosome of Candidatus Accumulibacter phosphatis clade IIA str. UW-1.</title>
        <authorList>
            <consortium name="US DOE Joint Genome Institute"/>
            <person name="Martin H.G."/>
            <person name="Ivanova N."/>
            <person name="Kunin V."/>
            <person name="Warnecke F."/>
            <person name="Barry K."/>
            <person name="He S."/>
            <person name="Salamov A."/>
            <person name="Szeto E."/>
            <person name="Dalin E."/>
            <person name="Pangilinan J.L."/>
            <person name="Lapidus A."/>
            <person name="Lowry S."/>
            <person name="Kyrpides N.C."/>
            <person name="McMahon K.D."/>
            <person name="Hugenholtz P."/>
        </authorList>
    </citation>
    <scope>NUCLEOTIDE SEQUENCE [LARGE SCALE GENOMIC DNA]</scope>
    <source>
        <strain evidence="4">UW-1</strain>
    </source>
</reference>
<accession>C7RT53</accession>
<keyword evidence="2" id="KW-0328">Glycosyltransferase</keyword>
<proteinExistence type="inferred from homology"/>
<dbReference type="Gene3D" id="3.90.550.10">
    <property type="entry name" value="Spore Coat Polysaccharide Biosynthesis Protein SpsA, Chain A"/>
    <property type="match status" value="1"/>
</dbReference>
<evidence type="ECO:0000256" key="3">
    <source>
        <dbReference type="ARBA" id="ARBA00022679"/>
    </source>
</evidence>
<dbReference type="Pfam" id="PF13641">
    <property type="entry name" value="Glyco_tranf_2_3"/>
    <property type="match status" value="1"/>
</dbReference>
<name>C7RT53_ACCRE</name>
<keyword evidence="3 4" id="KW-0808">Transferase</keyword>
<dbReference type="GO" id="GO:0016757">
    <property type="term" value="F:glycosyltransferase activity"/>
    <property type="evidence" value="ECO:0007669"/>
    <property type="project" value="UniProtKB-KW"/>
</dbReference>
<reference evidence="4" key="1">
    <citation type="submission" date="2009-08" db="EMBL/GenBank/DDBJ databases">
        <authorList>
            <consortium name="US DOE Joint Genome Institute"/>
            <person name="Lucas S."/>
            <person name="Copeland A."/>
            <person name="Lapidus A."/>
            <person name="Glavina del Rio T."/>
            <person name="Dalin E."/>
            <person name="Tice H."/>
            <person name="Bruce D."/>
            <person name="Barry K."/>
            <person name="Pitluck S."/>
            <person name="Lowry S."/>
            <person name="Larimer F."/>
            <person name="Land M."/>
            <person name="Hauser L."/>
            <person name="Kyrpides N."/>
            <person name="Ivanova N."/>
            <person name="McMahon K.D."/>
            <person name="Hugenholtz P."/>
        </authorList>
    </citation>
    <scope>NUCLEOTIDE SEQUENCE</scope>
    <source>
        <strain evidence="4">UW-1</strain>
    </source>
</reference>
<organism evidence="4">
    <name type="scientific">Accumulibacter regalis</name>
    <dbReference type="NCBI Taxonomy" id="522306"/>
    <lineage>
        <taxon>Bacteria</taxon>
        <taxon>Pseudomonadati</taxon>
        <taxon>Pseudomonadota</taxon>
        <taxon>Betaproteobacteria</taxon>
        <taxon>Candidatus Accumulibacter</taxon>
    </lineage>
</organism>
<sequence>MAPARRFLVGDLLGALTGNPRIRKRAALLGRLQVGEFSSIVGLIKRAQTVYGRVFTVSGVVCAFRKRALAAAGWWSPAALTDDVEVTWRIQLAGWQVAFEAKALCWLLQTLTAVVGLPLALMRSKQARGAWNSPDRGIR</sequence>
<dbReference type="PANTHER" id="PTHR43630:SF1">
    <property type="entry name" value="POLY-BETA-1,6-N-ACETYL-D-GLUCOSAMINE SYNTHASE"/>
    <property type="match status" value="1"/>
</dbReference>
<dbReference type="HOGENOM" id="CLU_1840702_0_0_4"/>
<dbReference type="AlphaFoldDB" id="C7RT53"/>
<dbReference type="SUPFAM" id="SSF53448">
    <property type="entry name" value="Nucleotide-diphospho-sugar transferases"/>
    <property type="match status" value="1"/>
</dbReference>
<evidence type="ECO:0000256" key="1">
    <source>
        <dbReference type="ARBA" id="ARBA00006739"/>
    </source>
</evidence>
<dbReference type="EMBL" id="CP001715">
    <property type="protein sequence ID" value="ACV34796.1"/>
    <property type="molecule type" value="Genomic_DNA"/>
</dbReference>
<comment type="similarity">
    <text evidence="1">Belongs to the glycosyltransferase 2 family.</text>
</comment>
<gene>
    <name evidence="4" type="ordered locus">CAP2UW1_1481</name>
</gene>
<dbReference type="PANTHER" id="PTHR43630">
    <property type="entry name" value="POLY-BETA-1,6-N-ACETYL-D-GLUCOSAMINE SYNTHASE"/>
    <property type="match status" value="1"/>
</dbReference>
<dbReference type="InterPro" id="IPR029044">
    <property type="entry name" value="Nucleotide-diphossugar_trans"/>
</dbReference>
<dbReference type="STRING" id="522306.CAP2UW1_1481"/>
<dbReference type="KEGG" id="app:CAP2UW1_1481"/>
<dbReference type="eggNOG" id="COG1215">
    <property type="taxonomic scope" value="Bacteria"/>
</dbReference>
<protein>
    <submittedName>
        <fullName evidence="4">N-glycosyltransferase PgaC</fullName>
    </submittedName>
</protein>